<dbReference type="Gene3D" id="3.10.100.10">
    <property type="entry name" value="Mannose-Binding Protein A, subunit A"/>
    <property type="match status" value="1"/>
</dbReference>
<dbReference type="InterPro" id="IPR016187">
    <property type="entry name" value="CTDL_fold"/>
</dbReference>
<dbReference type="Pfam" id="PF00059">
    <property type="entry name" value="Lectin_C"/>
    <property type="match status" value="1"/>
</dbReference>
<evidence type="ECO:0000313" key="4">
    <source>
        <dbReference type="Proteomes" id="UP001378592"/>
    </source>
</evidence>
<dbReference type="InterPro" id="IPR001304">
    <property type="entry name" value="C-type_lectin-like"/>
</dbReference>
<protein>
    <recommendedName>
        <fullName evidence="2">C-type lectin domain-containing protein</fullName>
    </recommendedName>
</protein>
<evidence type="ECO:0000313" key="3">
    <source>
        <dbReference type="EMBL" id="KAK7873254.1"/>
    </source>
</evidence>
<dbReference type="InterPro" id="IPR016186">
    <property type="entry name" value="C-type_lectin-like/link_sf"/>
</dbReference>
<dbReference type="PROSITE" id="PS50041">
    <property type="entry name" value="C_TYPE_LECTIN_2"/>
    <property type="match status" value="1"/>
</dbReference>
<keyword evidence="1" id="KW-0732">Signal</keyword>
<gene>
    <name evidence="3" type="ORF">R5R35_011328</name>
</gene>
<accession>A0AAN9ZHQ6</accession>
<evidence type="ECO:0000256" key="1">
    <source>
        <dbReference type="SAM" id="SignalP"/>
    </source>
</evidence>
<feature type="signal peptide" evidence="1">
    <location>
        <begin position="1"/>
        <end position="20"/>
    </location>
</feature>
<comment type="caution">
    <text evidence="3">The sequence shown here is derived from an EMBL/GenBank/DDBJ whole genome shotgun (WGS) entry which is preliminary data.</text>
</comment>
<feature type="chain" id="PRO_5043040234" description="C-type lectin domain-containing protein" evidence="1">
    <location>
        <begin position="21"/>
        <end position="235"/>
    </location>
</feature>
<dbReference type="SUPFAM" id="SSF56436">
    <property type="entry name" value="C-type lectin-like"/>
    <property type="match status" value="1"/>
</dbReference>
<proteinExistence type="predicted"/>
<organism evidence="3 4">
    <name type="scientific">Gryllus longicercus</name>
    <dbReference type="NCBI Taxonomy" id="2509291"/>
    <lineage>
        <taxon>Eukaryota</taxon>
        <taxon>Metazoa</taxon>
        <taxon>Ecdysozoa</taxon>
        <taxon>Arthropoda</taxon>
        <taxon>Hexapoda</taxon>
        <taxon>Insecta</taxon>
        <taxon>Pterygota</taxon>
        <taxon>Neoptera</taxon>
        <taxon>Polyneoptera</taxon>
        <taxon>Orthoptera</taxon>
        <taxon>Ensifera</taxon>
        <taxon>Gryllidea</taxon>
        <taxon>Grylloidea</taxon>
        <taxon>Gryllidae</taxon>
        <taxon>Gryllinae</taxon>
        <taxon>Gryllus</taxon>
    </lineage>
</organism>
<dbReference type="AlphaFoldDB" id="A0AAN9ZHQ6"/>
<dbReference type="SMART" id="SM00034">
    <property type="entry name" value="CLECT"/>
    <property type="match status" value="1"/>
</dbReference>
<feature type="domain" description="C-type lectin" evidence="2">
    <location>
        <begin position="107"/>
        <end position="232"/>
    </location>
</feature>
<dbReference type="Proteomes" id="UP001378592">
    <property type="component" value="Unassembled WGS sequence"/>
</dbReference>
<name>A0AAN9ZHQ6_9ORTH</name>
<evidence type="ECO:0000259" key="2">
    <source>
        <dbReference type="PROSITE" id="PS50041"/>
    </source>
</evidence>
<reference evidence="3 4" key="1">
    <citation type="submission" date="2024-03" db="EMBL/GenBank/DDBJ databases">
        <title>The genome assembly and annotation of the cricket Gryllus longicercus Weissman &amp; Gray.</title>
        <authorList>
            <person name="Szrajer S."/>
            <person name="Gray D."/>
            <person name="Ylla G."/>
        </authorList>
    </citation>
    <scope>NUCLEOTIDE SEQUENCE [LARGE SCALE GENOMIC DNA]</scope>
    <source>
        <strain evidence="3">DAG 2021-001</strain>
        <tissue evidence="3">Whole body minus gut</tissue>
    </source>
</reference>
<sequence>MMAFRISVVILCILFHYYEGASIGNKDFCSKLIFKLSLFSQRQENGKWETHVELNKGNTTEDSEHEKDLHLDVKQTIATCNCTKDVLSVEANIIAPPPRPSKNYTLYAGHGYYFLQKLLQQSEEANFLCNNEGAHLAVINSKDEADIVKKVIQDTMGHDSANKEVFVGLYKQAGENIITVYGDAYEVPDGIIQENDDRKQEQDNFVSLCGTINVKGNLKFVPCQWKLPSICEQEL</sequence>
<keyword evidence="4" id="KW-1185">Reference proteome</keyword>
<dbReference type="CDD" id="cd00037">
    <property type="entry name" value="CLECT"/>
    <property type="match status" value="1"/>
</dbReference>
<dbReference type="EMBL" id="JAZDUA010000015">
    <property type="protein sequence ID" value="KAK7873254.1"/>
    <property type="molecule type" value="Genomic_DNA"/>
</dbReference>